<dbReference type="Proteomes" id="UP000434172">
    <property type="component" value="Unassembled WGS sequence"/>
</dbReference>
<sequence>MDYQSSRGSSRQTSRSSPRQRDASGRPREGSQYVKMAERERRGEVPQGRSGYNRLRDHGVSTKGRSGYN</sequence>
<proteinExistence type="predicted"/>
<comment type="caution">
    <text evidence="2">The sequence shown here is derived from an EMBL/GenBank/DDBJ whole genome shotgun (WGS) entry which is preliminary data.</text>
</comment>
<name>A0A8H3WP77_9PEZI</name>
<organism evidence="2 3">
    <name type="scientific">Colletotrichum asianum</name>
    <dbReference type="NCBI Taxonomy" id="702518"/>
    <lineage>
        <taxon>Eukaryota</taxon>
        <taxon>Fungi</taxon>
        <taxon>Dikarya</taxon>
        <taxon>Ascomycota</taxon>
        <taxon>Pezizomycotina</taxon>
        <taxon>Sordariomycetes</taxon>
        <taxon>Hypocreomycetidae</taxon>
        <taxon>Glomerellales</taxon>
        <taxon>Glomerellaceae</taxon>
        <taxon>Colletotrichum</taxon>
        <taxon>Colletotrichum gloeosporioides species complex</taxon>
    </lineage>
</organism>
<feature type="region of interest" description="Disordered" evidence="1">
    <location>
        <begin position="1"/>
        <end position="69"/>
    </location>
</feature>
<accession>A0A8H3WP77</accession>
<keyword evidence="3" id="KW-1185">Reference proteome</keyword>
<dbReference type="EMBL" id="WOWK01000020">
    <property type="protein sequence ID" value="KAF0327993.1"/>
    <property type="molecule type" value="Genomic_DNA"/>
</dbReference>
<evidence type="ECO:0000256" key="1">
    <source>
        <dbReference type="SAM" id="MobiDB-lite"/>
    </source>
</evidence>
<feature type="compositionally biased region" description="Basic and acidic residues" evidence="1">
    <location>
        <begin position="19"/>
        <end position="29"/>
    </location>
</feature>
<feature type="compositionally biased region" description="Low complexity" evidence="1">
    <location>
        <begin position="1"/>
        <end position="17"/>
    </location>
</feature>
<dbReference type="OrthoDB" id="4847402at2759"/>
<evidence type="ECO:0000313" key="2">
    <source>
        <dbReference type="EMBL" id="KAF0327993.1"/>
    </source>
</evidence>
<evidence type="ECO:0000313" key="3">
    <source>
        <dbReference type="Proteomes" id="UP000434172"/>
    </source>
</evidence>
<dbReference type="AlphaFoldDB" id="A0A8H3WP77"/>
<protein>
    <submittedName>
        <fullName evidence="2">Uncharacterized protein</fullName>
    </submittedName>
</protein>
<gene>
    <name evidence="2" type="ORF">GQ607_004824</name>
</gene>
<reference evidence="2 3" key="1">
    <citation type="submission" date="2019-12" db="EMBL/GenBank/DDBJ databases">
        <title>A genome sequence resource for the geographically widespread anthracnose pathogen Colletotrichum asianum.</title>
        <authorList>
            <person name="Meng Y."/>
        </authorList>
    </citation>
    <scope>NUCLEOTIDE SEQUENCE [LARGE SCALE GENOMIC DNA]</scope>
    <source>
        <strain evidence="2 3">ICMP 18580</strain>
    </source>
</reference>